<accession>A0A941G8P4</accession>
<dbReference type="EMBL" id="JAGTPX010000001">
    <property type="protein sequence ID" value="MBR8668049.1"/>
    <property type="molecule type" value="Genomic_DNA"/>
</dbReference>
<proteinExistence type="predicted"/>
<sequence length="53" mass="6231">MSALKQEVTYIEEEQKSEKEFILFDSKHWIWPIYFWAVVLVLMILIGMGVVAA</sequence>
<evidence type="ECO:0000256" key="1">
    <source>
        <dbReference type="SAM" id="Phobius"/>
    </source>
</evidence>
<reference evidence="2" key="1">
    <citation type="submission" date="2021-04" db="EMBL/GenBank/DDBJ databases">
        <title>Genomic analysis of electroactive and textile dye degrading Bacillus circulans strain: DC10 isolated from constructed wetland-microbial fuel cells treating textile dye wastewaters.</title>
        <authorList>
            <person name="Patel D.U."/>
            <person name="Desai C.R."/>
        </authorList>
    </citation>
    <scope>NUCLEOTIDE SEQUENCE</scope>
    <source>
        <strain evidence="2">DC10</strain>
    </source>
</reference>
<name>A0A941G8P4_NIACI</name>
<protein>
    <submittedName>
        <fullName evidence="2">Uncharacterized protein</fullName>
    </submittedName>
</protein>
<keyword evidence="1" id="KW-0812">Transmembrane</keyword>
<gene>
    <name evidence="2" type="ORF">KD144_00730</name>
</gene>
<feature type="transmembrane region" description="Helical" evidence="1">
    <location>
        <begin position="33"/>
        <end position="52"/>
    </location>
</feature>
<keyword evidence="1" id="KW-0472">Membrane</keyword>
<keyword evidence="1" id="KW-1133">Transmembrane helix</keyword>
<evidence type="ECO:0000313" key="2">
    <source>
        <dbReference type="EMBL" id="MBR8668049.1"/>
    </source>
</evidence>
<organism evidence="2">
    <name type="scientific">Niallia circulans</name>
    <name type="common">Bacillus circulans</name>
    <dbReference type="NCBI Taxonomy" id="1397"/>
    <lineage>
        <taxon>Bacteria</taxon>
        <taxon>Bacillati</taxon>
        <taxon>Bacillota</taxon>
        <taxon>Bacilli</taxon>
        <taxon>Bacillales</taxon>
        <taxon>Bacillaceae</taxon>
        <taxon>Niallia</taxon>
    </lineage>
</organism>
<dbReference type="AlphaFoldDB" id="A0A941G8P4"/>
<dbReference type="RefSeq" id="WP_212116720.1">
    <property type="nucleotide sequence ID" value="NZ_JAGTPX020000001.1"/>
</dbReference>
<comment type="caution">
    <text evidence="2">The sequence shown here is derived from an EMBL/GenBank/DDBJ whole genome shotgun (WGS) entry which is preliminary data.</text>
</comment>